<dbReference type="Proteomes" id="UP000663834">
    <property type="component" value="Unassembled WGS sequence"/>
</dbReference>
<dbReference type="Proteomes" id="UP000663855">
    <property type="component" value="Unassembled WGS sequence"/>
</dbReference>
<dbReference type="EMBL" id="CAJOBI010000241">
    <property type="protein sequence ID" value="CAF3807460.1"/>
    <property type="molecule type" value="Genomic_DNA"/>
</dbReference>
<evidence type="ECO:0000313" key="3">
    <source>
        <dbReference type="EMBL" id="CAF1048049.1"/>
    </source>
</evidence>
<dbReference type="EMBL" id="CAJOBH010000111">
    <property type="protein sequence ID" value="CAF3761237.1"/>
    <property type="molecule type" value="Genomic_DNA"/>
</dbReference>
<organism evidence="5 9">
    <name type="scientific">Rotaria magnacalcarata</name>
    <dbReference type="NCBI Taxonomy" id="392030"/>
    <lineage>
        <taxon>Eukaryota</taxon>
        <taxon>Metazoa</taxon>
        <taxon>Spiralia</taxon>
        <taxon>Gnathifera</taxon>
        <taxon>Rotifera</taxon>
        <taxon>Eurotatoria</taxon>
        <taxon>Bdelloidea</taxon>
        <taxon>Philodinida</taxon>
        <taxon>Philodinidae</taxon>
        <taxon>Rotaria</taxon>
    </lineage>
</organism>
<dbReference type="Proteomes" id="UP000676336">
    <property type="component" value="Unassembled WGS sequence"/>
</dbReference>
<evidence type="ECO:0000313" key="8">
    <source>
        <dbReference type="EMBL" id="CAF3815588.1"/>
    </source>
</evidence>
<gene>
    <name evidence="6" type="ORF">BYL167_LOCUS874</name>
    <name evidence="3" type="ORF">CJN711_LOCUS4607</name>
    <name evidence="8" type="ORF">GIL414_LOCUS1900</name>
    <name evidence="4" type="ORF">KQP761_LOCUS8071</name>
    <name evidence="5" type="ORF">MBJ925_LOCUS14070</name>
    <name evidence="7" type="ORF">SMN809_LOCUS1530</name>
</gene>
<evidence type="ECO:0000313" key="9">
    <source>
        <dbReference type="Proteomes" id="UP000663824"/>
    </source>
</evidence>
<dbReference type="Proteomes" id="UP000663824">
    <property type="component" value="Unassembled WGS sequence"/>
</dbReference>
<reference evidence="5" key="1">
    <citation type="submission" date="2021-02" db="EMBL/GenBank/DDBJ databases">
        <authorList>
            <person name="Nowell W R."/>
        </authorList>
    </citation>
    <scope>NUCLEOTIDE SEQUENCE</scope>
</reference>
<evidence type="ECO:0000256" key="1">
    <source>
        <dbReference type="SAM" id="Coils"/>
    </source>
</evidence>
<accession>A0A816Q5A1</accession>
<evidence type="ECO:0000313" key="5">
    <source>
        <dbReference type="EMBL" id="CAF2056188.1"/>
    </source>
</evidence>
<evidence type="ECO:0000313" key="7">
    <source>
        <dbReference type="EMBL" id="CAF3807460.1"/>
    </source>
</evidence>
<dbReference type="OrthoDB" id="10326653at2759"/>
<dbReference type="EMBL" id="CAJNRE010006518">
    <property type="protein sequence ID" value="CAF2056188.1"/>
    <property type="molecule type" value="Genomic_DNA"/>
</dbReference>
<proteinExistence type="predicted"/>
<dbReference type="EMBL" id="CAJNOV010001074">
    <property type="protein sequence ID" value="CAF1048049.1"/>
    <property type="molecule type" value="Genomic_DNA"/>
</dbReference>
<dbReference type="EMBL" id="CAJNOW010002960">
    <property type="protein sequence ID" value="CAF1367910.1"/>
    <property type="molecule type" value="Genomic_DNA"/>
</dbReference>
<sequence length="88" mass="10040">MSGIGQLKSDVTRNKSQISSIEGEISTERQKLNNNALSQAERGGIETLIQDHETKKAQYEEANNTIRAEINELEQQREQQLKQQNKEN</sequence>
<feature type="coiled-coil region" evidence="1">
    <location>
        <begin position="45"/>
        <end position="87"/>
    </location>
</feature>
<keyword evidence="1" id="KW-0175">Coiled coil</keyword>
<comment type="caution">
    <text evidence="5">The sequence shown here is derived from an EMBL/GenBank/DDBJ whole genome shotgun (WGS) entry which is preliminary data.</text>
</comment>
<dbReference type="Proteomes" id="UP000681720">
    <property type="component" value="Unassembled WGS sequence"/>
</dbReference>
<dbReference type="EMBL" id="CAJOBJ010000341">
    <property type="protein sequence ID" value="CAF3815588.1"/>
    <property type="molecule type" value="Genomic_DNA"/>
</dbReference>
<protein>
    <submittedName>
        <fullName evidence="5">Uncharacterized protein</fullName>
    </submittedName>
</protein>
<evidence type="ECO:0000313" key="6">
    <source>
        <dbReference type="EMBL" id="CAF3761237.1"/>
    </source>
</evidence>
<name>A0A816Q5A1_9BILA</name>
<dbReference type="Proteomes" id="UP000681967">
    <property type="component" value="Unassembled WGS sequence"/>
</dbReference>
<evidence type="ECO:0000256" key="2">
    <source>
        <dbReference type="SAM" id="MobiDB-lite"/>
    </source>
</evidence>
<dbReference type="AlphaFoldDB" id="A0A816Q5A1"/>
<evidence type="ECO:0000313" key="4">
    <source>
        <dbReference type="EMBL" id="CAF1367910.1"/>
    </source>
</evidence>
<feature type="region of interest" description="Disordered" evidence="2">
    <location>
        <begin position="1"/>
        <end position="39"/>
    </location>
</feature>